<comment type="catalytic activity">
    <reaction evidence="8">
        <text>fluoride(in) = fluoride(out)</text>
        <dbReference type="Rhea" id="RHEA:76159"/>
        <dbReference type="ChEBI" id="CHEBI:17051"/>
    </reaction>
    <physiologicalReaction direction="left-to-right" evidence="8">
        <dbReference type="Rhea" id="RHEA:76160"/>
    </physiologicalReaction>
</comment>
<feature type="transmembrane region" description="Helical" evidence="10">
    <location>
        <begin position="7"/>
        <end position="29"/>
    </location>
</feature>
<keyword evidence="10" id="KW-0479">Metal-binding</keyword>
<dbReference type="GO" id="GO:0062054">
    <property type="term" value="F:fluoride channel activity"/>
    <property type="evidence" value="ECO:0007669"/>
    <property type="project" value="UniProtKB-UniRule"/>
</dbReference>
<dbReference type="RefSeq" id="WP_342741765.1">
    <property type="nucleotide sequence ID" value="NZ_FNZK01000009.1"/>
</dbReference>
<dbReference type="GO" id="GO:0005886">
    <property type="term" value="C:plasma membrane"/>
    <property type="evidence" value="ECO:0007669"/>
    <property type="project" value="UniProtKB-SubCell"/>
</dbReference>
<evidence type="ECO:0000313" key="12">
    <source>
        <dbReference type="Proteomes" id="UP000199662"/>
    </source>
</evidence>
<keyword evidence="6 10" id="KW-0407">Ion channel</keyword>
<dbReference type="EMBL" id="FNZK01000009">
    <property type="protein sequence ID" value="SEJ50719.1"/>
    <property type="molecule type" value="Genomic_DNA"/>
</dbReference>
<dbReference type="NCBIfam" id="TIGR00494">
    <property type="entry name" value="crcB"/>
    <property type="match status" value="1"/>
</dbReference>
<feature type="transmembrane region" description="Helical" evidence="10">
    <location>
        <begin position="68"/>
        <end position="88"/>
    </location>
</feature>
<name>A0A1H6ZBB3_9FIRM</name>
<organism evidence="11 12">
    <name type="scientific">Propionispira arboris</name>
    <dbReference type="NCBI Taxonomy" id="84035"/>
    <lineage>
        <taxon>Bacteria</taxon>
        <taxon>Bacillati</taxon>
        <taxon>Bacillota</taxon>
        <taxon>Negativicutes</taxon>
        <taxon>Selenomonadales</taxon>
        <taxon>Selenomonadaceae</taxon>
        <taxon>Propionispira</taxon>
    </lineage>
</organism>
<dbReference type="AlphaFoldDB" id="A0A1H6ZBB3"/>
<feature type="binding site" evidence="10">
    <location>
        <position position="78"/>
    </location>
    <ligand>
        <name>Na(+)</name>
        <dbReference type="ChEBI" id="CHEBI:29101"/>
        <note>structural</note>
    </ligand>
</feature>
<dbReference type="PANTHER" id="PTHR28259">
    <property type="entry name" value="FLUORIDE EXPORT PROTEIN 1-RELATED"/>
    <property type="match status" value="1"/>
</dbReference>
<protein>
    <recommendedName>
        <fullName evidence="10">Fluoride-specific ion channel FluC</fullName>
    </recommendedName>
</protein>
<accession>A0A1H6ZBB3</accession>
<evidence type="ECO:0000256" key="2">
    <source>
        <dbReference type="ARBA" id="ARBA00022475"/>
    </source>
</evidence>
<evidence type="ECO:0000313" key="11">
    <source>
        <dbReference type="EMBL" id="SEJ50719.1"/>
    </source>
</evidence>
<dbReference type="HAMAP" id="MF_00454">
    <property type="entry name" value="FluC"/>
    <property type="match status" value="1"/>
</dbReference>
<dbReference type="InterPro" id="IPR003691">
    <property type="entry name" value="FluC"/>
</dbReference>
<keyword evidence="10" id="KW-0915">Sodium</keyword>
<evidence type="ECO:0000256" key="7">
    <source>
        <dbReference type="ARBA" id="ARBA00035120"/>
    </source>
</evidence>
<dbReference type="GO" id="GO:0046872">
    <property type="term" value="F:metal ion binding"/>
    <property type="evidence" value="ECO:0007669"/>
    <property type="project" value="UniProtKB-KW"/>
</dbReference>
<proteinExistence type="inferred from homology"/>
<feature type="transmembrane region" description="Helical" evidence="10">
    <location>
        <begin position="108"/>
        <end position="126"/>
    </location>
</feature>
<evidence type="ECO:0000256" key="8">
    <source>
        <dbReference type="ARBA" id="ARBA00035585"/>
    </source>
</evidence>
<evidence type="ECO:0000256" key="9">
    <source>
        <dbReference type="ARBA" id="ARBA00049940"/>
    </source>
</evidence>
<comment type="similarity">
    <text evidence="7 10">Belongs to the fluoride channel Fluc/FEX (TC 1.A.43) family.</text>
</comment>
<evidence type="ECO:0000256" key="6">
    <source>
        <dbReference type="ARBA" id="ARBA00023303"/>
    </source>
</evidence>
<feature type="binding site" evidence="10">
    <location>
        <position position="81"/>
    </location>
    <ligand>
        <name>Na(+)</name>
        <dbReference type="ChEBI" id="CHEBI:29101"/>
        <note>structural</note>
    </ligand>
</feature>
<keyword evidence="12" id="KW-1185">Reference proteome</keyword>
<comment type="activity regulation">
    <text evidence="10">Na(+) is not transported, but it plays an essential structural role and its presence is essential for fluoride channel function.</text>
</comment>
<evidence type="ECO:0000256" key="1">
    <source>
        <dbReference type="ARBA" id="ARBA00004651"/>
    </source>
</evidence>
<keyword evidence="10" id="KW-0813">Transport</keyword>
<dbReference type="PANTHER" id="PTHR28259:SF1">
    <property type="entry name" value="FLUORIDE EXPORT PROTEIN 1-RELATED"/>
    <property type="match status" value="1"/>
</dbReference>
<evidence type="ECO:0000256" key="5">
    <source>
        <dbReference type="ARBA" id="ARBA00023136"/>
    </source>
</evidence>
<dbReference type="Proteomes" id="UP000199662">
    <property type="component" value="Unassembled WGS sequence"/>
</dbReference>
<comment type="subcellular location">
    <subcellularLocation>
        <location evidence="1 10">Cell membrane</location>
        <topology evidence="1 10">Multi-pass membrane protein</topology>
    </subcellularLocation>
</comment>
<sequence>MFSIDQILIVLFGGGCGAVSRYVLTTWIASKYGAYFPFGTLFVNVAGCFVMGFFMMLTTDRFTVSTNLRLLVTVGFLGGLTTFSSFGYETMQFLREGDLVNAFMNMGANLFIGLLALWLGILTAKLI</sequence>
<reference evidence="11 12" key="1">
    <citation type="submission" date="2016-10" db="EMBL/GenBank/DDBJ databases">
        <authorList>
            <person name="de Groot N.N."/>
        </authorList>
    </citation>
    <scope>NUCLEOTIDE SEQUENCE [LARGE SCALE GENOMIC DNA]</scope>
    <source>
        <strain evidence="11 12">DSM 2179</strain>
    </source>
</reference>
<gene>
    <name evidence="10" type="primary">fluC</name>
    <name evidence="10" type="synonym">crcB</name>
    <name evidence="11" type="ORF">SAMN05660742_10939</name>
</gene>
<dbReference type="STRING" id="84035.SAMN05660742_10939"/>
<keyword evidence="4 10" id="KW-1133">Transmembrane helix</keyword>
<keyword evidence="3 10" id="KW-0812">Transmembrane</keyword>
<keyword evidence="2 10" id="KW-1003">Cell membrane</keyword>
<dbReference type="GO" id="GO:0140114">
    <property type="term" value="P:cellular detoxification of fluoride"/>
    <property type="evidence" value="ECO:0007669"/>
    <property type="project" value="UniProtKB-UniRule"/>
</dbReference>
<feature type="transmembrane region" description="Helical" evidence="10">
    <location>
        <begin position="35"/>
        <end position="56"/>
    </location>
</feature>
<dbReference type="Pfam" id="PF02537">
    <property type="entry name" value="CRCB"/>
    <property type="match status" value="1"/>
</dbReference>
<evidence type="ECO:0000256" key="4">
    <source>
        <dbReference type="ARBA" id="ARBA00022989"/>
    </source>
</evidence>
<comment type="function">
    <text evidence="9 10">Fluoride-specific ion channel. Important for reducing fluoride concentration in the cell, thus reducing its toxicity.</text>
</comment>
<keyword evidence="10" id="KW-0406">Ion transport</keyword>
<evidence type="ECO:0000256" key="3">
    <source>
        <dbReference type="ARBA" id="ARBA00022692"/>
    </source>
</evidence>
<evidence type="ECO:0000256" key="10">
    <source>
        <dbReference type="HAMAP-Rule" id="MF_00454"/>
    </source>
</evidence>
<keyword evidence="5 10" id="KW-0472">Membrane</keyword>